<dbReference type="Pfam" id="PF13472">
    <property type="entry name" value="Lipase_GDSL_2"/>
    <property type="match status" value="1"/>
</dbReference>
<dbReference type="PANTHER" id="PTHR30383:SF5">
    <property type="entry name" value="SGNH HYDROLASE-TYPE ESTERASE DOMAIN-CONTAINING PROTEIN"/>
    <property type="match status" value="1"/>
</dbReference>
<dbReference type="RefSeq" id="WP_380432000.1">
    <property type="nucleotide sequence ID" value="NZ_JBHSAC010000058.1"/>
</dbReference>
<name>A0ABV8D2I9_9STRE</name>
<reference evidence="3" key="1">
    <citation type="journal article" date="2019" name="Int. J. Syst. Evol. Microbiol.">
        <title>The Global Catalogue of Microorganisms (GCM) 10K type strain sequencing project: providing services to taxonomists for standard genome sequencing and annotation.</title>
        <authorList>
            <consortium name="The Broad Institute Genomics Platform"/>
            <consortium name="The Broad Institute Genome Sequencing Center for Infectious Disease"/>
            <person name="Wu L."/>
            <person name="Ma J."/>
        </authorList>
    </citation>
    <scope>NUCLEOTIDE SEQUENCE [LARGE SCALE GENOMIC DNA]</scope>
    <source>
        <strain evidence="3">CCUG 58728</strain>
    </source>
</reference>
<dbReference type="PANTHER" id="PTHR30383">
    <property type="entry name" value="THIOESTERASE 1/PROTEASE 1/LYSOPHOSPHOLIPASE L1"/>
    <property type="match status" value="1"/>
</dbReference>
<evidence type="ECO:0000313" key="3">
    <source>
        <dbReference type="Proteomes" id="UP001595901"/>
    </source>
</evidence>
<feature type="domain" description="SGNH hydrolase-type esterase" evidence="1">
    <location>
        <begin position="36"/>
        <end position="196"/>
    </location>
</feature>
<dbReference type="EMBL" id="JBHSAC010000058">
    <property type="protein sequence ID" value="MFC3932525.1"/>
    <property type="molecule type" value="Genomic_DNA"/>
</dbReference>
<dbReference type="Gene3D" id="3.40.50.1110">
    <property type="entry name" value="SGNH hydrolase"/>
    <property type="match status" value="1"/>
</dbReference>
<sequence>MKRSVEPKNDLKISQHQQEKCQQFQQNSPKEQALLFIGDSIIEFFPLKKFLGQNLNLVNHGIAGISANWLSEHVQEVLGQQNPNKIFLLIGTNDIGMGYALDEIIGHIEKIINELRIHAYGSSISLISILPVNESPDYQAKVKIRRNNTIRALNHRLENLVGIEFINVYGALLDNLGQLAEPYTQEGLHLTQEGYEQLARALKLYL</sequence>
<dbReference type="Proteomes" id="UP001595901">
    <property type="component" value="Unassembled WGS sequence"/>
</dbReference>
<organism evidence="2 3">
    <name type="scientific">Streptococcus dentapri</name>
    <dbReference type="NCBI Taxonomy" id="573564"/>
    <lineage>
        <taxon>Bacteria</taxon>
        <taxon>Bacillati</taxon>
        <taxon>Bacillota</taxon>
        <taxon>Bacilli</taxon>
        <taxon>Lactobacillales</taxon>
        <taxon>Streptococcaceae</taxon>
        <taxon>Streptococcus</taxon>
    </lineage>
</organism>
<dbReference type="SUPFAM" id="SSF52266">
    <property type="entry name" value="SGNH hydrolase"/>
    <property type="match status" value="1"/>
</dbReference>
<proteinExistence type="predicted"/>
<dbReference type="InterPro" id="IPR036514">
    <property type="entry name" value="SGNH_hydro_sf"/>
</dbReference>
<evidence type="ECO:0000313" key="2">
    <source>
        <dbReference type="EMBL" id="MFC3932525.1"/>
    </source>
</evidence>
<accession>A0ABV8D2I9</accession>
<keyword evidence="3" id="KW-1185">Reference proteome</keyword>
<dbReference type="InterPro" id="IPR051532">
    <property type="entry name" value="Ester_Hydrolysis_Enzymes"/>
</dbReference>
<evidence type="ECO:0000259" key="1">
    <source>
        <dbReference type="Pfam" id="PF13472"/>
    </source>
</evidence>
<dbReference type="InterPro" id="IPR013830">
    <property type="entry name" value="SGNH_hydro"/>
</dbReference>
<protein>
    <submittedName>
        <fullName evidence="2">GDSL-type esterase/lipase family protein</fullName>
    </submittedName>
</protein>
<gene>
    <name evidence="2" type="ORF">ACFOSE_07090</name>
</gene>
<comment type="caution">
    <text evidence="2">The sequence shown here is derived from an EMBL/GenBank/DDBJ whole genome shotgun (WGS) entry which is preliminary data.</text>
</comment>